<dbReference type="InterPro" id="IPR011990">
    <property type="entry name" value="TPR-like_helical_dom_sf"/>
</dbReference>
<dbReference type="InterPro" id="IPR013105">
    <property type="entry name" value="TPR_2"/>
</dbReference>
<keyword evidence="9" id="KW-0521">NADP</keyword>
<organism evidence="10 13">
    <name type="scientific">Adineta ricciae</name>
    <name type="common">Rotifer</name>
    <dbReference type="NCBI Taxonomy" id="249248"/>
    <lineage>
        <taxon>Eukaryota</taxon>
        <taxon>Metazoa</taxon>
        <taxon>Spiralia</taxon>
        <taxon>Gnathifera</taxon>
        <taxon>Rotifera</taxon>
        <taxon>Eurotatoria</taxon>
        <taxon>Bdelloidea</taxon>
        <taxon>Adinetida</taxon>
        <taxon>Adinetidae</taxon>
        <taxon>Adineta</taxon>
    </lineage>
</organism>
<sequence length="884" mass="102713">MDQYLLISLDSSSDSIIDVLKQFQHVFTSIQHFVEANTCIDFITNLKSGKCFLIISFEHIQIIPLINHIPQIHSIYILFKNEGERSDEDPLQYEKVQSLSMTIDQLITQIKRDTEHLVRNRVTINSLPNGNIGSFSKSGQNAENNVQEATFMYSQILRNIFVQENYTETDKNEMIDFFRQQYHDNPSELGKITRFQHDYTADRAIYWYTMDGFLYRTINRALRTQDILTLYHLRYFIKDLHLQLKARHADFCSILSHENLTVYRGVGLPIDEFEKLKPGYLVSFSEFLSTSRRQALAEVYVRNDGDNMQAILFEIELNCAIQTSTPFADISEQSQFNIEQEILFSMGSVFRIESICQTPETRWDIKLSQTSDEDQQLKLLHHWLDQAIFQVQHFHSKLSSLMLFISDYDKAEYFLRKTMAQPSFSTCTESIAATLAIFGEIYFHQNKHDQAMTLFQQTVELLEKVSDTDVSSTIQRCYTGLSEIYLEQGELMKALEYSQKSLDTIRSDEYMKTIDLLLATRHNNIGHIYYKLGHVKQALHYFQKALDYTRSLLPNIPLLSKIYCNFAMTYELCGDYSNAELYWHQGLEHHLKSLPNDTDATAYLFQAVALNLSDHKKYHESIDLLQKSLIVCKSQGTKALCCCYKSFATSYHALGKSQLAVDSLHKAIELAQTLTDMNLSIIYVDSGNIHYSTKQYEEALIAYEKALNCARPTAKLSIQMKIFLTYTNLKKSDIALQYYENHLQEHTLELDSDDRILMHYYIGVNYDNLKNYDQALKYFQIAQEVMLPVSKYRSFIIDILERMGDILIKREQWLEANNIFRKLLTYQPSANVHLNIGIINIKQNNFQDAIQSLRMAQELAKMTSDSFTLEIATRQLNLLSRTES</sequence>
<dbReference type="EMBL" id="CAJNOR010005585">
    <property type="protein sequence ID" value="CAF1568757.1"/>
    <property type="molecule type" value="Genomic_DNA"/>
</dbReference>
<keyword evidence="2 9" id="KW-0328">Glycosyltransferase</keyword>
<dbReference type="Proteomes" id="UP000663828">
    <property type="component" value="Unassembled WGS sequence"/>
</dbReference>
<dbReference type="GO" id="GO:0106274">
    <property type="term" value="F:NAD+-protein-arginine ADP-ribosyltransferase activity"/>
    <property type="evidence" value="ECO:0007669"/>
    <property type="project" value="UniProtKB-EC"/>
</dbReference>
<dbReference type="Pfam" id="PF07719">
    <property type="entry name" value="TPR_2"/>
    <property type="match status" value="1"/>
</dbReference>
<dbReference type="Pfam" id="PF13181">
    <property type="entry name" value="TPR_8"/>
    <property type="match status" value="1"/>
</dbReference>
<dbReference type="SUPFAM" id="SSF56399">
    <property type="entry name" value="ADP-ribosylation"/>
    <property type="match status" value="1"/>
</dbReference>
<dbReference type="Pfam" id="PF13432">
    <property type="entry name" value="TPR_16"/>
    <property type="match status" value="1"/>
</dbReference>
<proteinExistence type="inferred from homology"/>
<evidence type="ECO:0000256" key="1">
    <source>
        <dbReference type="ARBA" id="ARBA00009558"/>
    </source>
</evidence>
<comment type="similarity">
    <text evidence="1 9">Belongs to the Arg-specific ADP-ribosyltransferase family.</text>
</comment>
<keyword evidence="6 8" id="KW-0802">TPR repeat</keyword>
<dbReference type="Pfam" id="PF13174">
    <property type="entry name" value="TPR_6"/>
    <property type="match status" value="1"/>
</dbReference>
<gene>
    <name evidence="10" type="ORF">EDS130_LOCUS43546</name>
    <name evidence="11" type="ORF">XAT740_LOCUS44268</name>
</gene>
<evidence type="ECO:0000256" key="5">
    <source>
        <dbReference type="ARBA" id="ARBA00022737"/>
    </source>
</evidence>
<dbReference type="InterPro" id="IPR019734">
    <property type="entry name" value="TPR_rpt"/>
</dbReference>
<keyword evidence="4" id="KW-0548">Nucleotidyltransferase</keyword>
<dbReference type="OrthoDB" id="10022672at2759"/>
<evidence type="ECO:0000256" key="3">
    <source>
        <dbReference type="ARBA" id="ARBA00022679"/>
    </source>
</evidence>
<feature type="repeat" description="TPR" evidence="8">
    <location>
        <begin position="519"/>
        <end position="552"/>
    </location>
</feature>
<dbReference type="SUPFAM" id="SSF81901">
    <property type="entry name" value="HCP-like"/>
    <property type="match status" value="1"/>
</dbReference>
<comment type="caution">
    <text evidence="10">The sequence shown here is derived from an EMBL/GenBank/DDBJ whole genome shotgun (WGS) entry which is preliminary data.</text>
</comment>
<dbReference type="PROSITE" id="PS51996">
    <property type="entry name" value="TR_MART"/>
    <property type="match status" value="1"/>
</dbReference>
<dbReference type="InterPro" id="IPR000768">
    <property type="entry name" value="ART"/>
</dbReference>
<dbReference type="SMART" id="SM00028">
    <property type="entry name" value="TPR"/>
    <property type="match status" value="9"/>
</dbReference>
<protein>
    <recommendedName>
        <fullName evidence="9">NAD(P)(+)--arginine ADP-ribosyltransferase</fullName>
        <ecNumber evidence="9">2.4.2.31</ecNumber>
    </recommendedName>
    <alternativeName>
        <fullName evidence="9">Mono(ADP-ribosyl)transferase</fullName>
    </alternativeName>
</protein>
<keyword evidence="3 9" id="KW-0808">Transferase</keyword>
<accession>A0A815UH01</accession>
<comment type="catalytic activity">
    <reaction evidence="7 9">
        <text>L-arginyl-[protein] + NAD(+) = N(omega)-(ADP-D-ribosyl)-L-arginyl-[protein] + nicotinamide + H(+)</text>
        <dbReference type="Rhea" id="RHEA:19149"/>
        <dbReference type="Rhea" id="RHEA-COMP:10532"/>
        <dbReference type="Rhea" id="RHEA-COMP:15087"/>
        <dbReference type="ChEBI" id="CHEBI:15378"/>
        <dbReference type="ChEBI" id="CHEBI:17154"/>
        <dbReference type="ChEBI" id="CHEBI:29965"/>
        <dbReference type="ChEBI" id="CHEBI:57540"/>
        <dbReference type="ChEBI" id="CHEBI:142554"/>
        <dbReference type="EC" id="2.4.2.31"/>
    </reaction>
</comment>
<dbReference type="PANTHER" id="PTHR45641">
    <property type="entry name" value="TETRATRICOPEPTIDE REPEAT PROTEIN (AFU_ORTHOLOGUE AFUA_6G03870)"/>
    <property type="match status" value="1"/>
</dbReference>
<name>A0A815UH01_ADIRI</name>
<reference evidence="10" key="1">
    <citation type="submission" date="2021-02" db="EMBL/GenBank/DDBJ databases">
        <authorList>
            <person name="Nowell W R."/>
        </authorList>
    </citation>
    <scope>NUCLEOTIDE SEQUENCE</scope>
</reference>
<evidence type="ECO:0000313" key="10">
    <source>
        <dbReference type="EMBL" id="CAF1515780.1"/>
    </source>
</evidence>
<evidence type="ECO:0000256" key="9">
    <source>
        <dbReference type="RuleBase" id="RU361228"/>
    </source>
</evidence>
<evidence type="ECO:0000313" key="12">
    <source>
        <dbReference type="Proteomes" id="UP000663828"/>
    </source>
</evidence>
<evidence type="ECO:0000313" key="13">
    <source>
        <dbReference type="Proteomes" id="UP000663852"/>
    </source>
</evidence>
<dbReference type="Proteomes" id="UP000663852">
    <property type="component" value="Unassembled WGS sequence"/>
</dbReference>
<keyword evidence="12" id="KW-1185">Reference proteome</keyword>
<evidence type="ECO:0000313" key="11">
    <source>
        <dbReference type="EMBL" id="CAF1568757.1"/>
    </source>
</evidence>
<evidence type="ECO:0000256" key="4">
    <source>
        <dbReference type="ARBA" id="ARBA00022695"/>
    </source>
</evidence>
<dbReference type="EC" id="2.4.2.31" evidence="9"/>
<dbReference type="PANTHER" id="PTHR45641:SF19">
    <property type="entry name" value="NEPHROCYSTIN-3"/>
    <property type="match status" value="1"/>
</dbReference>
<dbReference type="AlphaFoldDB" id="A0A815UH01"/>
<feature type="repeat" description="TPR" evidence="8">
    <location>
        <begin position="432"/>
        <end position="465"/>
    </location>
</feature>
<dbReference type="EMBL" id="CAJNOJ010000729">
    <property type="protein sequence ID" value="CAF1515780.1"/>
    <property type="molecule type" value="Genomic_DNA"/>
</dbReference>
<dbReference type="Pfam" id="PF01129">
    <property type="entry name" value="ART"/>
    <property type="match status" value="1"/>
</dbReference>
<keyword evidence="9" id="KW-0520">NAD</keyword>
<dbReference type="PROSITE" id="PS50005">
    <property type="entry name" value="TPR"/>
    <property type="match status" value="3"/>
</dbReference>
<keyword evidence="5" id="KW-0677">Repeat</keyword>
<evidence type="ECO:0000256" key="7">
    <source>
        <dbReference type="ARBA" id="ARBA00047597"/>
    </source>
</evidence>
<dbReference type="SUPFAM" id="SSF48452">
    <property type="entry name" value="TPR-like"/>
    <property type="match status" value="2"/>
</dbReference>
<feature type="repeat" description="TPR" evidence="8">
    <location>
        <begin position="680"/>
        <end position="713"/>
    </location>
</feature>
<evidence type="ECO:0000256" key="6">
    <source>
        <dbReference type="ARBA" id="ARBA00022803"/>
    </source>
</evidence>
<evidence type="ECO:0000256" key="2">
    <source>
        <dbReference type="ARBA" id="ARBA00022676"/>
    </source>
</evidence>
<dbReference type="Gene3D" id="3.90.176.10">
    <property type="entry name" value="Toxin ADP-ribosyltransferase, Chain A, domain 1"/>
    <property type="match status" value="1"/>
</dbReference>
<dbReference type="GO" id="GO:0016779">
    <property type="term" value="F:nucleotidyltransferase activity"/>
    <property type="evidence" value="ECO:0007669"/>
    <property type="project" value="UniProtKB-KW"/>
</dbReference>
<evidence type="ECO:0000256" key="8">
    <source>
        <dbReference type="PROSITE-ProRule" id="PRU00339"/>
    </source>
</evidence>
<dbReference type="Gene3D" id="1.25.40.10">
    <property type="entry name" value="Tetratricopeptide repeat domain"/>
    <property type="match status" value="3"/>
</dbReference>